<evidence type="ECO:0000256" key="11">
    <source>
        <dbReference type="SAM" id="MobiDB-lite"/>
    </source>
</evidence>
<evidence type="ECO:0000256" key="6">
    <source>
        <dbReference type="ARBA" id="ARBA00022989"/>
    </source>
</evidence>
<feature type="domain" description="CASP C-terminal" evidence="12">
    <location>
        <begin position="432"/>
        <end position="643"/>
    </location>
</feature>
<name>A0A060TGP8_BLAAD</name>
<reference evidence="14" key="1">
    <citation type="submission" date="2014-02" db="EMBL/GenBank/DDBJ databases">
        <authorList>
            <person name="Genoscope - CEA"/>
        </authorList>
    </citation>
    <scope>NUCLEOTIDE SEQUENCE</scope>
    <source>
        <strain evidence="14">LS3</strain>
    </source>
</reference>
<feature type="compositionally biased region" description="Basic and acidic residues" evidence="11">
    <location>
        <begin position="18"/>
        <end position="33"/>
    </location>
</feature>
<dbReference type="Pfam" id="PF25398">
    <property type="entry name" value="CUX1_N"/>
    <property type="match status" value="1"/>
</dbReference>
<evidence type="ECO:0000313" key="14">
    <source>
        <dbReference type="EMBL" id="CDP38336.1"/>
    </source>
</evidence>
<dbReference type="EMBL" id="HG937694">
    <property type="protein sequence ID" value="CDP38336.1"/>
    <property type="molecule type" value="Genomic_DNA"/>
</dbReference>
<gene>
    <name evidence="14" type="ORF">GNLVRS02_ARAD1D32406g</name>
</gene>
<evidence type="ECO:0000256" key="7">
    <source>
        <dbReference type="ARBA" id="ARBA00023034"/>
    </source>
</evidence>
<dbReference type="Pfam" id="PF08172">
    <property type="entry name" value="CASP_C"/>
    <property type="match status" value="1"/>
</dbReference>
<keyword evidence="8 10" id="KW-0175">Coiled coil</keyword>
<feature type="region of interest" description="Disordered" evidence="11">
    <location>
        <begin position="459"/>
        <end position="499"/>
    </location>
</feature>
<sequence length="675" mass="75772">MGPKANEESKPAKGNPVNEKKVEEPVAGDDKQEANPFERAIKAWGEIGLDKLQKSLDDEGIQIVDNQKTSVIGRKELASRTKTFKKLPDDEKLVEIKSLLKLYQTEVDNLTNRSKYAEGCFLNLYKLLAEAPDPKPLLEASIDSVISASEASKLAAENARLNDLVSRHADYDNIKAKLMKVEMQAIENTQARVKAKEAEMRAEFDEKERAWTSKEQELNQQISDLKASFKVAQAQIQGGADSGDADSDSRSRFAELELVERDLARANSRTIDLEKRNQELRAELEKAKSGGSNEIDDKLELQNTIERLERENAVLGAKIESTRATVERGNSEMEKKVQHLERDVQLKTQETASLKEQLTKQQDYDQIKRELEILKSIEFQDDDKQDEETTTSSSASGDQKLEKRLLARNKKLNSDLTTLRVANTELNGDLDNYKSQVASLQQQMDKLTKLNSQLEKDLSTVREEGLGSESRSGRVSPTSSIIGGHGPPGPGSASTQSNSGILPIITQQRDRFRQRNAELEQELSKSFQQLTAVRKELEGVKRDNVELYEKTRYASTYKRPNMSAANEEIEDRYRAVYEEGLSPFQQFKGRETERALSNMGPFDRIMYSFTRVILANRVTRNLFMVYCALLHILVMVIVSHSATMSSSVPSMGPMTPSEDAVKAPEPVSIEHAIVP</sequence>
<feature type="domain" description="Cux N-terminal" evidence="13">
    <location>
        <begin position="32"/>
        <end position="144"/>
    </location>
</feature>
<organism evidence="14">
    <name type="scientific">Blastobotrys adeninivorans</name>
    <name type="common">Yeast</name>
    <name type="synonym">Arxula adeninivorans</name>
    <dbReference type="NCBI Taxonomy" id="409370"/>
    <lineage>
        <taxon>Eukaryota</taxon>
        <taxon>Fungi</taxon>
        <taxon>Dikarya</taxon>
        <taxon>Ascomycota</taxon>
        <taxon>Saccharomycotina</taxon>
        <taxon>Dipodascomycetes</taxon>
        <taxon>Dipodascales</taxon>
        <taxon>Trichomonascaceae</taxon>
        <taxon>Blastobotrys</taxon>
    </lineage>
</organism>
<feature type="coiled-coil region" evidence="10">
    <location>
        <begin position="502"/>
        <end position="550"/>
    </location>
</feature>
<feature type="compositionally biased region" description="Basic and acidic residues" evidence="11">
    <location>
        <begin position="1"/>
        <end position="11"/>
    </location>
</feature>
<dbReference type="AlphaFoldDB" id="A0A060TGP8"/>
<feature type="compositionally biased region" description="Acidic residues" evidence="11">
    <location>
        <begin position="379"/>
        <end position="389"/>
    </location>
</feature>
<dbReference type="PANTHER" id="PTHR14043:SF2">
    <property type="entry name" value="HOMEOBOX PROTEIN CUT"/>
    <property type="match status" value="1"/>
</dbReference>
<evidence type="ECO:0000256" key="1">
    <source>
        <dbReference type="ARBA" id="ARBA00004409"/>
    </source>
</evidence>
<keyword evidence="7" id="KW-0333">Golgi apparatus</keyword>
<dbReference type="GO" id="GO:0006891">
    <property type="term" value="P:intra-Golgi vesicle-mediated transport"/>
    <property type="evidence" value="ECO:0007669"/>
    <property type="project" value="InterPro"/>
</dbReference>
<evidence type="ECO:0000256" key="5">
    <source>
        <dbReference type="ARBA" id="ARBA00022692"/>
    </source>
</evidence>
<evidence type="ECO:0000256" key="10">
    <source>
        <dbReference type="SAM" id="Coils"/>
    </source>
</evidence>
<evidence type="ECO:0000256" key="8">
    <source>
        <dbReference type="ARBA" id="ARBA00023054"/>
    </source>
</evidence>
<evidence type="ECO:0000256" key="4">
    <source>
        <dbReference type="ARBA" id="ARBA00022448"/>
    </source>
</evidence>
<dbReference type="InterPro" id="IPR057476">
    <property type="entry name" value="Cux_N"/>
</dbReference>
<evidence type="ECO:0000259" key="13">
    <source>
        <dbReference type="Pfam" id="PF25398"/>
    </source>
</evidence>
<proteinExistence type="inferred from homology"/>
<feature type="region of interest" description="Disordered" evidence="11">
    <location>
        <begin position="379"/>
        <end position="402"/>
    </location>
</feature>
<accession>A0A060TGP8</accession>
<feature type="region of interest" description="Disordered" evidence="11">
    <location>
        <begin position="1"/>
        <end position="35"/>
    </location>
</feature>
<dbReference type="PhylomeDB" id="A0A060TGP8"/>
<comment type="subcellular location">
    <subcellularLocation>
        <location evidence="1">Golgi apparatus membrane</location>
        <topology evidence="1">Single-pass type IV membrane protein</topology>
    </subcellularLocation>
</comment>
<keyword evidence="4" id="KW-0813">Transport</keyword>
<feature type="coiled-coil region" evidence="10">
    <location>
        <begin position="179"/>
        <end position="357"/>
    </location>
</feature>
<comment type="similarity">
    <text evidence="2">Belongs to the CASP family.</text>
</comment>
<evidence type="ECO:0000256" key="9">
    <source>
        <dbReference type="ARBA" id="ARBA00023136"/>
    </source>
</evidence>
<protein>
    <recommendedName>
        <fullName evidence="3">Protein CASP</fullName>
    </recommendedName>
</protein>
<dbReference type="PANTHER" id="PTHR14043">
    <property type="entry name" value="CCAAT DISPLACEMENT PROTEIN-RELATED"/>
    <property type="match status" value="1"/>
</dbReference>
<evidence type="ECO:0000256" key="2">
    <source>
        <dbReference type="ARBA" id="ARBA00006415"/>
    </source>
</evidence>
<reference evidence="14" key="2">
    <citation type="submission" date="2014-06" db="EMBL/GenBank/DDBJ databases">
        <title>The complete genome of Blastobotrys (Arxula) adeninivorans LS3 - a yeast of biotechnological interest.</title>
        <authorList>
            <person name="Kunze G."/>
            <person name="Gaillardin C."/>
            <person name="Czernicka M."/>
            <person name="Durrens P."/>
            <person name="Martin T."/>
            <person name="Boer E."/>
            <person name="Gabaldon T."/>
            <person name="Cruz J."/>
            <person name="Talla E."/>
            <person name="Marck C."/>
            <person name="Goffeau A."/>
            <person name="Barbe V."/>
            <person name="Baret P."/>
            <person name="Baronian K."/>
            <person name="Beier S."/>
            <person name="Bleykasten C."/>
            <person name="Bode R."/>
            <person name="Casaregola S."/>
            <person name="Despons L."/>
            <person name="Fairhead C."/>
            <person name="Giersberg M."/>
            <person name="Gierski P."/>
            <person name="Hahnel U."/>
            <person name="Hartmann A."/>
            <person name="Jankowska D."/>
            <person name="Jubin C."/>
            <person name="Jung P."/>
            <person name="Lafontaine I."/>
            <person name="Leh-Louis V."/>
            <person name="Lemaire M."/>
            <person name="Marcet-Houben M."/>
            <person name="Mascher M."/>
            <person name="Morel G."/>
            <person name="Richard G.-F."/>
            <person name="Riechen J."/>
            <person name="Sacerdot C."/>
            <person name="Sarkar A."/>
            <person name="Savel G."/>
            <person name="Schacherer J."/>
            <person name="Sherman D."/>
            <person name="Straub M.-L."/>
            <person name="Stein N."/>
            <person name="Thierry A."/>
            <person name="Trautwein-Schult A."/>
            <person name="Westhof E."/>
            <person name="Worch S."/>
            <person name="Dujon B."/>
            <person name="Souciet J.-L."/>
            <person name="Wincker P."/>
            <person name="Scholz U."/>
            <person name="Neuveglise N."/>
        </authorList>
    </citation>
    <scope>NUCLEOTIDE SEQUENCE</scope>
    <source>
        <strain evidence="14">LS3</strain>
    </source>
</reference>
<evidence type="ECO:0000259" key="12">
    <source>
        <dbReference type="Pfam" id="PF08172"/>
    </source>
</evidence>
<keyword evidence="6" id="KW-1133">Transmembrane helix</keyword>
<evidence type="ECO:0000256" key="3">
    <source>
        <dbReference type="ARBA" id="ARBA00018691"/>
    </source>
</evidence>
<dbReference type="GO" id="GO:0000139">
    <property type="term" value="C:Golgi membrane"/>
    <property type="evidence" value="ECO:0007669"/>
    <property type="project" value="UniProtKB-SubCell"/>
</dbReference>
<keyword evidence="9" id="KW-0472">Membrane</keyword>
<dbReference type="InterPro" id="IPR012955">
    <property type="entry name" value="CASP_C"/>
</dbReference>
<keyword evidence="5" id="KW-0812">Transmembrane</keyword>